<dbReference type="Pfam" id="PF02384">
    <property type="entry name" value="N6_Mtase"/>
    <property type="match status" value="1"/>
</dbReference>
<protein>
    <submittedName>
        <fullName evidence="6">N-6 DNA methylase</fullName>
    </submittedName>
</protein>
<evidence type="ECO:0000259" key="4">
    <source>
        <dbReference type="Pfam" id="PF01420"/>
    </source>
</evidence>
<feature type="domain" description="DNA methylase adenine-specific" evidence="5">
    <location>
        <begin position="161"/>
        <end position="266"/>
    </location>
</feature>
<dbReference type="PANTHER" id="PTHR30408:SF12">
    <property type="entry name" value="TYPE I RESTRICTION ENZYME MJAVIII SPECIFICITY SUBUNIT"/>
    <property type="match status" value="1"/>
</dbReference>
<dbReference type="InterPro" id="IPR003356">
    <property type="entry name" value="DNA_methylase_A-5"/>
</dbReference>
<keyword evidence="3" id="KW-0238">DNA-binding</keyword>
<proteinExistence type="inferred from homology"/>
<organism evidence="6 7">
    <name type="scientific">Saccharibacillus alkalitolerans</name>
    <dbReference type="NCBI Taxonomy" id="2705290"/>
    <lineage>
        <taxon>Bacteria</taxon>
        <taxon>Bacillati</taxon>
        <taxon>Bacillota</taxon>
        <taxon>Bacilli</taxon>
        <taxon>Bacillales</taxon>
        <taxon>Paenibacillaceae</taxon>
        <taxon>Saccharibacillus</taxon>
    </lineage>
</organism>
<dbReference type="InterPro" id="IPR052021">
    <property type="entry name" value="Type-I_RS_S_subunit"/>
</dbReference>
<accession>A0ABX0F343</accession>
<evidence type="ECO:0000256" key="3">
    <source>
        <dbReference type="ARBA" id="ARBA00023125"/>
    </source>
</evidence>
<dbReference type="GO" id="GO:0008168">
    <property type="term" value="F:methyltransferase activity"/>
    <property type="evidence" value="ECO:0007669"/>
    <property type="project" value="UniProtKB-KW"/>
</dbReference>
<keyword evidence="2" id="KW-0680">Restriction system</keyword>
<gene>
    <name evidence="6" type="ORF">GYN08_02010</name>
</gene>
<comment type="caution">
    <text evidence="6">The sequence shown here is derived from an EMBL/GenBank/DDBJ whole genome shotgun (WGS) entry which is preliminary data.</text>
</comment>
<evidence type="ECO:0000313" key="6">
    <source>
        <dbReference type="EMBL" id="NGZ74073.1"/>
    </source>
</evidence>
<dbReference type="EMBL" id="JAAFGS010000001">
    <property type="protein sequence ID" value="NGZ74073.1"/>
    <property type="molecule type" value="Genomic_DNA"/>
</dbReference>
<dbReference type="Proteomes" id="UP000800303">
    <property type="component" value="Unassembled WGS sequence"/>
</dbReference>
<keyword evidence="7" id="KW-1185">Reference proteome</keyword>
<dbReference type="InterPro" id="IPR044946">
    <property type="entry name" value="Restrct_endonuc_typeI_TRD_sf"/>
</dbReference>
<dbReference type="Gene3D" id="3.90.220.20">
    <property type="entry name" value="DNA methylase specificity domains"/>
    <property type="match status" value="1"/>
</dbReference>
<keyword evidence="6" id="KW-0808">Transferase</keyword>
<dbReference type="PANTHER" id="PTHR30408">
    <property type="entry name" value="TYPE-1 RESTRICTION ENZYME ECOKI SPECIFICITY PROTEIN"/>
    <property type="match status" value="1"/>
</dbReference>
<evidence type="ECO:0000259" key="5">
    <source>
        <dbReference type="Pfam" id="PF02384"/>
    </source>
</evidence>
<comment type="similarity">
    <text evidence="1">Belongs to the type-I restriction system S methylase family.</text>
</comment>
<keyword evidence="6" id="KW-0489">Methyltransferase</keyword>
<evidence type="ECO:0000256" key="1">
    <source>
        <dbReference type="ARBA" id="ARBA00010923"/>
    </source>
</evidence>
<dbReference type="Pfam" id="PF01420">
    <property type="entry name" value="Methylase_S"/>
    <property type="match status" value="1"/>
</dbReference>
<evidence type="ECO:0000256" key="2">
    <source>
        <dbReference type="ARBA" id="ARBA00022747"/>
    </source>
</evidence>
<reference evidence="6 7" key="1">
    <citation type="submission" date="2020-01" db="EMBL/GenBank/DDBJ databases">
        <title>Polyphasic characterisation and genomic insights into a novel alkali tolerant bacterium VR-M41.</title>
        <authorList>
            <person name="Vemuluri V.R."/>
        </authorList>
    </citation>
    <scope>NUCLEOTIDE SEQUENCE [LARGE SCALE GENOMIC DNA]</scope>
    <source>
        <strain evidence="6 7">VR-M41</strain>
    </source>
</reference>
<dbReference type="InterPro" id="IPR000055">
    <property type="entry name" value="Restrct_endonuc_typeI_TRD"/>
</dbReference>
<dbReference type="SUPFAM" id="SSF116734">
    <property type="entry name" value="DNA methylase specificity domain"/>
    <property type="match status" value="1"/>
</dbReference>
<evidence type="ECO:0000313" key="7">
    <source>
        <dbReference type="Proteomes" id="UP000800303"/>
    </source>
</evidence>
<name>A0ABX0F343_9BACL</name>
<dbReference type="Gene3D" id="3.40.50.150">
    <property type="entry name" value="Vaccinia Virus protein VP39"/>
    <property type="match status" value="1"/>
</dbReference>
<dbReference type="SUPFAM" id="SSF53335">
    <property type="entry name" value="S-adenosyl-L-methionine-dependent methyltransferases"/>
    <property type="match status" value="1"/>
</dbReference>
<dbReference type="GO" id="GO:0032259">
    <property type="term" value="P:methylation"/>
    <property type="evidence" value="ECO:0007669"/>
    <property type="project" value="UniProtKB-KW"/>
</dbReference>
<feature type="domain" description="Type I restriction modification DNA specificity" evidence="4">
    <location>
        <begin position="330"/>
        <end position="480"/>
    </location>
</feature>
<dbReference type="InterPro" id="IPR029063">
    <property type="entry name" value="SAM-dependent_MTases_sf"/>
</dbReference>
<sequence>MLREAIRVVKLKSALAKISDPDREFLEQSPELLFTRMQDVIGSIELGHFPGDRELFFQLYHAGKDLDLLEYGLQTLRQDRAIGAMQVYGGIFARFLSEAVGDGTGRILVAEAEKFLEGLSAYRNQRESSFHLTLLTENYLLGRLLKIVFDGSEGIEVIQGSLYHPLPLNEKFQAILTVPAFGAKLEDDSLQYRDSELAAVHHLSPLLSRGGTLAAVMPARIMFQSGEMENWRRSIEEEMPVRAIYTLPEGLFRPYTAIKTYLLLLGGGEIGKEVRIGQLAVDNEKLVDRQTIGLGSAAFHELKDWRIELVLEQDGSTLAAFQQSAVPKIKLKAAADIFRGKSILKQDLRPGTVSVLNISNLDDGEVLLDQLETIDEEERKLKRYQVQEGDLVLTCRGTQTKLALFPASDSFVIASANIIVIRFNEQIDSLYAKIFLESPVGLALIQSFQRGTTVMNLNPSDVGEIEIPLLSIKRQREIGEQYRLEKQRYREAVDEATVRWEKQKNELYEAVLIDPHKEDKRLYGNG</sequence>